<comment type="caution">
    <text evidence="1">The sequence shown here is derived from an EMBL/GenBank/DDBJ whole genome shotgun (WGS) entry which is preliminary data.</text>
</comment>
<accession>A0ABQ4KZ29</accession>
<keyword evidence="2" id="KW-1185">Reference proteome</keyword>
<dbReference type="EMBL" id="BORJ01000008">
    <property type="protein sequence ID" value="GIN97206.1"/>
    <property type="molecule type" value="Genomic_DNA"/>
</dbReference>
<evidence type="ECO:0000313" key="1">
    <source>
        <dbReference type="EMBL" id="GIN97206.1"/>
    </source>
</evidence>
<proteinExistence type="predicted"/>
<reference evidence="1 2" key="1">
    <citation type="submission" date="2021-03" db="EMBL/GenBank/DDBJ databases">
        <title>Antimicrobial resistance genes in bacteria isolated from Japanese honey, and their potential for conferring macrolide and lincosamide resistance in the American foulbrood pathogen Paenibacillus larvae.</title>
        <authorList>
            <person name="Okamoto M."/>
            <person name="Kumagai M."/>
            <person name="Kanamori H."/>
            <person name="Takamatsu D."/>
        </authorList>
    </citation>
    <scope>NUCLEOTIDE SEQUENCE [LARGE SCALE GENOMIC DNA]</scope>
    <source>
        <strain evidence="1 2">J6TS1</strain>
    </source>
</reference>
<gene>
    <name evidence="1" type="ORF">J6TS1_30760</name>
</gene>
<sequence>MIHSLKKFDSPYLRIDNFPEKNREKEAMRIKTGAATPIDNDFSQLLPKQFTHTN</sequence>
<evidence type="ECO:0000313" key="2">
    <source>
        <dbReference type="Proteomes" id="UP000680670"/>
    </source>
</evidence>
<organism evidence="1 2">
    <name type="scientific">Siminovitchia terrae</name>
    <name type="common">Bacillus terrae</name>
    <dbReference type="NCBI Taxonomy" id="1914933"/>
    <lineage>
        <taxon>Bacteria</taxon>
        <taxon>Bacillati</taxon>
        <taxon>Bacillota</taxon>
        <taxon>Bacilli</taxon>
        <taxon>Bacillales</taxon>
        <taxon>Bacillaceae</taxon>
        <taxon>Siminovitchia</taxon>
    </lineage>
</organism>
<dbReference type="Proteomes" id="UP000680670">
    <property type="component" value="Unassembled WGS sequence"/>
</dbReference>
<name>A0ABQ4KZ29_SIMTE</name>
<protein>
    <submittedName>
        <fullName evidence="1">Uncharacterized protein</fullName>
    </submittedName>
</protein>